<protein>
    <submittedName>
        <fullName evidence="1">Uncharacterized protein</fullName>
    </submittedName>
</protein>
<name>A0A845ARI7_9SPHN</name>
<comment type="caution">
    <text evidence="1">The sequence shown here is derived from an EMBL/GenBank/DDBJ whole genome shotgun (WGS) entry which is preliminary data.</text>
</comment>
<evidence type="ECO:0000313" key="2">
    <source>
        <dbReference type="Proteomes" id="UP000446786"/>
    </source>
</evidence>
<reference evidence="1 2" key="1">
    <citation type="submission" date="2019-12" db="EMBL/GenBank/DDBJ databases">
        <title>Genomic-based taxomic classification of the family Erythrobacteraceae.</title>
        <authorList>
            <person name="Xu L."/>
        </authorList>
    </citation>
    <scope>NUCLEOTIDE SEQUENCE [LARGE SCALE GENOMIC DNA]</scope>
    <source>
        <strain evidence="1 2">JCM 16677</strain>
    </source>
</reference>
<evidence type="ECO:0000313" key="1">
    <source>
        <dbReference type="EMBL" id="MXP31451.1"/>
    </source>
</evidence>
<proteinExistence type="predicted"/>
<accession>A0A845ARI7</accession>
<organism evidence="1 2">
    <name type="scientific">Parerythrobacter jejuensis</name>
    <dbReference type="NCBI Taxonomy" id="795812"/>
    <lineage>
        <taxon>Bacteria</taxon>
        <taxon>Pseudomonadati</taxon>
        <taxon>Pseudomonadota</taxon>
        <taxon>Alphaproteobacteria</taxon>
        <taxon>Sphingomonadales</taxon>
        <taxon>Erythrobacteraceae</taxon>
        <taxon>Parerythrobacter</taxon>
    </lineage>
</organism>
<gene>
    <name evidence="1" type="ORF">GRI94_06410</name>
</gene>
<dbReference type="AlphaFoldDB" id="A0A845ARI7"/>
<dbReference type="Proteomes" id="UP000446786">
    <property type="component" value="Unassembled WGS sequence"/>
</dbReference>
<sequence length="70" mass="7592">MRSRTCGKCGGRMAAGALVTPTQGGFQPAGWLAGALEKGWFGIPKVNKKDLREVLTYRCDRCGVLENYAE</sequence>
<dbReference type="OrthoDB" id="7573292at2"/>
<dbReference type="EMBL" id="WTYE01000001">
    <property type="protein sequence ID" value="MXP31451.1"/>
    <property type="molecule type" value="Genomic_DNA"/>
</dbReference>
<dbReference type="RefSeq" id="WP_160778890.1">
    <property type="nucleotide sequence ID" value="NZ_BAAAZF010000001.1"/>
</dbReference>
<keyword evidence="2" id="KW-1185">Reference proteome</keyword>